<proteinExistence type="predicted"/>
<dbReference type="EMBL" id="PRDM01000004">
    <property type="protein sequence ID" value="MBE8727070.1"/>
    <property type="molecule type" value="Genomic_DNA"/>
</dbReference>
<dbReference type="Proteomes" id="UP000640614">
    <property type="component" value="Unassembled WGS sequence"/>
</dbReference>
<dbReference type="InterPro" id="IPR038434">
    <property type="entry name" value="YARHG_sf"/>
</dbReference>
<organism evidence="2 3">
    <name type="scientific">Flavobacterium hungaricum</name>
    <dbReference type="NCBI Taxonomy" id="2082725"/>
    <lineage>
        <taxon>Bacteria</taxon>
        <taxon>Pseudomonadati</taxon>
        <taxon>Bacteroidota</taxon>
        <taxon>Flavobacteriia</taxon>
        <taxon>Flavobacteriales</taxon>
        <taxon>Flavobacteriaceae</taxon>
        <taxon>Flavobacterium</taxon>
    </lineage>
</organism>
<sequence length="326" mass="37935">MAGLDSELINYRILFIQPIKKMKKPFYLLLAVLLFSCNSKEKKALEVIPAKTEEPELMTELYGSWVGDFVAEERTNTETQNEMYSNKINISIKKITSSEVTGRSIVAGNNRPFTGRMTKKGDKIHFVLNEPGDDKNDGFFECEIKNDTLLVGTWTANNPNKEVRKRSFTLSKKEFRYNPYLKLPEEGMYVDYQNPKIEKVKYEAEETEDAENIGIENEETEYENTSLYRVASEKVVTLNSSVQKFTESDLKNLKKIDLQILRNTIFARHGLTFKTKTIRQFFNQVEWYIPMYSNVDDKLTAVEKQNIAILKRFEKYAEDNYDSFGR</sequence>
<comment type="caution">
    <text evidence="2">The sequence shown here is derived from an EMBL/GenBank/DDBJ whole genome shotgun (WGS) entry which is preliminary data.</text>
</comment>
<name>A0ABR9TNW6_9FLAO</name>
<protein>
    <submittedName>
        <fullName evidence="2">YARHG domain-containing protein</fullName>
    </submittedName>
</protein>
<gene>
    <name evidence="2" type="ORF">C4F50_19300</name>
</gene>
<evidence type="ECO:0000259" key="1">
    <source>
        <dbReference type="SMART" id="SM01324"/>
    </source>
</evidence>
<accession>A0ABR9TNW6</accession>
<evidence type="ECO:0000313" key="3">
    <source>
        <dbReference type="Proteomes" id="UP000640614"/>
    </source>
</evidence>
<dbReference type="InterPro" id="IPR025582">
    <property type="entry name" value="YARHG_dom"/>
</dbReference>
<dbReference type="SMART" id="SM01324">
    <property type="entry name" value="YARHG"/>
    <property type="match status" value="1"/>
</dbReference>
<dbReference type="Gene3D" id="1.20.58.1690">
    <property type="match status" value="1"/>
</dbReference>
<evidence type="ECO:0000313" key="2">
    <source>
        <dbReference type="EMBL" id="MBE8727070.1"/>
    </source>
</evidence>
<reference evidence="2 3" key="1">
    <citation type="submission" date="2018-07" db="EMBL/GenBank/DDBJ databases">
        <title>Genome assembly of strain KB82.</title>
        <authorList>
            <person name="Kukolya J."/>
            <person name="Horvath B."/>
            <person name="Nagy I."/>
            <person name="Toth A."/>
        </authorList>
    </citation>
    <scope>NUCLEOTIDE SEQUENCE [LARGE SCALE GENOMIC DNA]</scope>
    <source>
        <strain evidence="2 3">Kb82</strain>
    </source>
</reference>
<keyword evidence="3" id="KW-1185">Reference proteome</keyword>
<feature type="domain" description="YARHG" evidence="1">
    <location>
        <begin position="232"/>
        <end position="315"/>
    </location>
</feature>
<dbReference type="Pfam" id="PF13308">
    <property type="entry name" value="YARHG"/>
    <property type="match status" value="1"/>
</dbReference>